<sequence>MTERLLVAGSNSGFQLGVGHKDDVRTLQEARCQLDARGPDGKPLIGTFPPQGYTVAAVSSGANHTLALLRPVGWTETLSGHSGLAEVWVCGSGKEGQLGPAYAAKRARQPKVFTRLDLAECLASLPEEDRRAFSGKDVEPSFVQCGWTCSYVVLATATATSEQSEVVSFGFHRDHHFGELGRPAPVDTDVGAPTDGVERCVHRVRLECLFEQVRLDADGYFEVEGIAAGLRHAIVALKYSNADYETTHAIVAGWGSARHSQVGNAIKRPSTARPPDKKRRAYVPKVVWEPQRMWSAEEGGGVWHFLDLAAGRDHSIILLTKYDRGGERRVRTINFGSNYKGQLMDAPAVCFVDGDPEDLIAVSCNWTSTHVLLEAGRCYVNCERIAHAVASCGSNSKGQLGDGTRESIAGDYGVTLVDLETVLNHRPTSVAGTADSERFPETEELSVSKMASGSEHTLLLVRRDLDTSLGFPYASTKEVWGFGWNEHGNLAQGEHDESDRDRPVPLINGSRSGAASAYSPLDIWAGNGTSFIRVEQRPGAPTT</sequence>
<evidence type="ECO:0000256" key="2">
    <source>
        <dbReference type="PROSITE-ProRule" id="PRU00235"/>
    </source>
</evidence>
<feature type="region of interest" description="Disordered" evidence="3">
    <location>
        <begin position="491"/>
        <end position="514"/>
    </location>
</feature>
<dbReference type="EMBL" id="AWNI01000042">
    <property type="protein sequence ID" value="ETS59574.1"/>
    <property type="molecule type" value="Genomic_DNA"/>
</dbReference>
<evidence type="ECO:0000256" key="1">
    <source>
        <dbReference type="ARBA" id="ARBA00022737"/>
    </source>
</evidence>
<dbReference type="GO" id="GO:0061630">
    <property type="term" value="F:ubiquitin protein ligase activity"/>
    <property type="evidence" value="ECO:0007669"/>
    <property type="project" value="TreeGrafter"/>
</dbReference>
<dbReference type="InterPro" id="IPR009091">
    <property type="entry name" value="RCC1/BLIP-II"/>
</dbReference>
<proteinExistence type="predicted"/>
<dbReference type="Proteomes" id="UP000019462">
    <property type="component" value="Unassembled WGS sequence"/>
</dbReference>
<dbReference type="InterPro" id="IPR000408">
    <property type="entry name" value="Reg_chr_condens"/>
</dbReference>
<dbReference type="OrthoDB" id="5370059at2759"/>
<dbReference type="PANTHER" id="PTHR45622">
    <property type="entry name" value="UBIQUITIN-PROTEIN LIGASE E3A-RELATED"/>
    <property type="match status" value="1"/>
</dbReference>
<keyword evidence="1" id="KW-0677">Repeat</keyword>
<evidence type="ECO:0000256" key="3">
    <source>
        <dbReference type="SAM" id="MobiDB-lite"/>
    </source>
</evidence>
<organism evidence="4 5">
    <name type="scientific">Moesziomyces aphidis</name>
    <name type="common">Pseudozyma aphidis</name>
    <dbReference type="NCBI Taxonomy" id="84754"/>
    <lineage>
        <taxon>Eukaryota</taxon>
        <taxon>Fungi</taxon>
        <taxon>Dikarya</taxon>
        <taxon>Basidiomycota</taxon>
        <taxon>Ustilaginomycotina</taxon>
        <taxon>Ustilaginomycetes</taxon>
        <taxon>Ustilaginales</taxon>
        <taxon>Ustilaginaceae</taxon>
        <taxon>Moesziomyces</taxon>
    </lineage>
</organism>
<dbReference type="PANTHER" id="PTHR45622:SF60">
    <property type="entry name" value="UBIQUITIN-PROTEIN LIGASE E3A"/>
    <property type="match status" value="1"/>
</dbReference>
<feature type="repeat" description="RCC1" evidence="2">
    <location>
        <begin position="3"/>
        <end position="71"/>
    </location>
</feature>
<dbReference type="InterPro" id="IPR051709">
    <property type="entry name" value="Ub-ligase/GTPase-reg"/>
</dbReference>
<dbReference type="PROSITE" id="PS50012">
    <property type="entry name" value="RCC1_3"/>
    <property type="match status" value="3"/>
</dbReference>
<name>W3VDF3_MOEAP</name>
<keyword evidence="5" id="KW-1185">Reference proteome</keyword>
<protein>
    <submittedName>
        <fullName evidence="4">Uncharacterized protein</fullName>
    </submittedName>
</protein>
<dbReference type="Gene3D" id="2.130.10.30">
    <property type="entry name" value="Regulator of chromosome condensation 1/beta-lactamase-inhibitor protein II"/>
    <property type="match status" value="1"/>
</dbReference>
<accession>W3VDF3</accession>
<evidence type="ECO:0000313" key="5">
    <source>
        <dbReference type="Proteomes" id="UP000019462"/>
    </source>
</evidence>
<feature type="repeat" description="RCC1" evidence="2">
    <location>
        <begin position="387"/>
        <end position="463"/>
    </location>
</feature>
<reference evidence="4 5" key="1">
    <citation type="journal article" date="2014" name="Genome Announc.">
        <title>Genome sequence of the basidiomycetous fungus Pseudozyma aphidis DSM70725, an efficient producer of biosurfactant mannosylerythritol lipids.</title>
        <authorList>
            <person name="Lorenz S."/>
            <person name="Guenther M."/>
            <person name="Grumaz C."/>
            <person name="Rupp S."/>
            <person name="Zibek S."/>
            <person name="Sohn K."/>
        </authorList>
    </citation>
    <scope>NUCLEOTIDE SEQUENCE [LARGE SCALE GENOMIC DNA]</scope>
    <source>
        <strain evidence="5">ATCC 32657 / CBS 517.83 / DSM 70725 / JCM 10318 / NBRC 10182 / NRRL Y-7954 / St-0401</strain>
    </source>
</reference>
<dbReference type="SUPFAM" id="SSF50985">
    <property type="entry name" value="RCC1/BLIP-II"/>
    <property type="match status" value="1"/>
</dbReference>
<dbReference type="HOGENOM" id="CLU_035268_0_0_1"/>
<gene>
    <name evidence="4" type="ORF">PaG_06496</name>
</gene>
<dbReference type="AlphaFoldDB" id="W3VDF3"/>
<comment type="caution">
    <text evidence="4">The sequence shown here is derived from an EMBL/GenBank/DDBJ whole genome shotgun (WGS) entry which is preliminary data.</text>
</comment>
<evidence type="ECO:0000313" key="4">
    <source>
        <dbReference type="EMBL" id="ETS59574.1"/>
    </source>
</evidence>
<feature type="repeat" description="RCC1" evidence="2">
    <location>
        <begin position="249"/>
        <end position="321"/>
    </location>
</feature>
<feature type="compositionally biased region" description="Basic and acidic residues" evidence="3">
    <location>
        <begin position="493"/>
        <end position="503"/>
    </location>
</feature>